<evidence type="ECO:0000313" key="2">
    <source>
        <dbReference type="EMBL" id="VAW04500.1"/>
    </source>
</evidence>
<feature type="region of interest" description="Disordered" evidence="1">
    <location>
        <begin position="80"/>
        <end position="120"/>
    </location>
</feature>
<gene>
    <name evidence="2" type="ORF">MNBD_ACTINO01-2368</name>
</gene>
<dbReference type="AlphaFoldDB" id="A0A3B0SJC7"/>
<feature type="compositionally biased region" description="Low complexity" evidence="1">
    <location>
        <begin position="105"/>
        <end position="114"/>
    </location>
</feature>
<sequence>MTGIVSLGVGIRISATGTTASEIRIPTTMKSVASSGSSNPRSSGPSPSPIVTTSMYAESSRPRVSFVARSFSQLSIVTYRPDIDRPNTKRSTPHDSGSIRREYDSAVAAASDVSPANTLM</sequence>
<proteinExistence type="predicted"/>
<reference evidence="2" key="1">
    <citation type="submission" date="2018-06" db="EMBL/GenBank/DDBJ databases">
        <authorList>
            <person name="Zhirakovskaya E."/>
        </authorList>
    </citation>
    <scope>NUCLEOTIDE SEQUENCE</scope>
</reference>
<evidence type="ECO:0000256" key="1">
    <source>
        <dbReference type="SAM" id="MobiDB-lite"/>
    </source>
</evidence>
<accession>A0A3B0SJC7</accession>
<protein>
    <submittedName>
        <fullName evidence="2">Uncharacterized protein</fullName>
    </submittedName>
</protein>
<name>A0A3B0SJC7_9ZZZZ</name>
<organism evidence="2">
    <name type="scientific">hydrothermal vent metagenome</name>
    <dbReference type="NCBI Taxonomy" id="652676"/>
    <lineage>
        <taxon>unclassified sequences</taxon>
        <taxon>metagenomes</taxon>
        <taxon>ecological metagenomes</taxon>
    </lineage>
</organism>
<dbReference type="EMBL" id="UOEI01000398">
    <property type="protein sequence ID" value="VAW04500.1"/>
    <property type="molecule type" value="Genomic_DNA"/>
</dbReference>
<feature type="compositionally biased region" description="Low complexity" evidence="1">
    <location>
        <begin position="34"/>
        <end position="45"/>
    </location>
</feature>
<feature type="region of interest" description="Disordered" evidence="1">
    <location>
        <begin position="26"/>
        <end position="55"/>
    </location>
</feature>